<dbReference type="OrthoDB" id="1936517at2759"/>
<dbReference type="Proteomes" id="UP000655225">
    <property type="component" value="Unassembled WGS sequence"/>
</dbReference>
<keyword evidence="2" id="KW-1185">Reference proteome</keyword>
<proteinExistence type="predicted"/>
<dbReference type="AlphaFoldDB" id="A0A834ZJG2"/>
<dbReference type="EMBL" id="JABCRI010000004">
    <property type="protein sequence ID" value="KAF8406815.1"/>
    <property type="molecule type" value="Genomic_DNA"/>
</dbReference>
<dbReference type="PANTHER" id="PTHR32378:SF10">
    <property type="entry name" value="GUANINE NUCLEOTIDE-BINDING PROTEIN SUBUNIT GAMMA 3"/>
    <property type="match status" value="1"/>
</dbReference>
<protein>
    <submittedName>
        <fullName evidence="1">Uncharacterized protein</fullName>
    </submittedName>
</protein>
<gene>
    <name evidence="1" type="ORF">HHK36_005936</name>
</gene>
<organism evidence="1 2">
    <name type="scientific">Tetracentron sinense</name>
    <name type="common">Spur-leaf</name>
    <dbReference type="NCBI Taxonomy" id="13715"/>
    <lineage>
        <taxon>Eukaryota</taxon>
        <taxon>Viridiplantae</taxon>
        <taxon>Streptophyta</taxon>
        <taxon>Embryophyta</taxon>
        <taxon>Tracheophyta</taxon>
        <taxon>Spermatophyta</taxon>
        <taxon>Magnoliopsida</taxon>
        <taxon>Trochodendrales</taxon>
        <taxon>Trochodendraceae</taxon>
        <taxon>Tetracentron</taxon>
    </lineage>
</organism>
<name>A0A834ZJG2_TETSI</name>
<reference evidence="1 2" key="1">
    <citation type="submission" date="2020-04" db="EMBL/GenBank/DDBJ databases">
        <title>Plant Genome Project.</title>
        <authorList>
            <person name="Zhang R.-G."/>
        </authorList>
    </citation>
    <scope>NUCLEOTIDE SEQUENCE [LARGE SCALE GENOMIC DNA]</scope>
    <source>
        <strain evidence="1">YNK0</strain>
        <tissue evidence="1">Leaf</tissue>
    </source>
</reference>
<comment type="caution">
    <text evidence="1">The sequence shown here is derived from an EMBL/GenBank/DDBJ whole genome shotgun (WGS) entry which is preliminary data.</text>
</comment>
<evidence type="ECO:0000313" key="1">
    <source>
        <dbReference type="EMBL" id="KAF8406815.1"/>
    </source>
</evidence>
<dbReference type="InterPro" id="IPR055305">
    <property type="entry name" value="GG3-like"/>
</dbReference>
<sequence length="316" mass="35601">MAASTCCSSSVPPLPTPCPKSPPEYPDLYGKRRELAKVQMMEREIGFLEGLRFCGGKPRSFNTYKSEDSEIVSLLEVDLWKVLFQLVMDLLLQWVLTSCENAELLWLLQSIREVAVLAMALLPLLQNYLAETVAFSQYLHAQISLAADVHVLARIVQTYSFVPIVPVVQKSVTTLAIHATRPQTGLWLLTFSSLLPSLLLPGRRRGGRGLSIDLSLAIFVRKLAEFLIKFDTYRKIYKFLQAEGGKLHEDLRVWEDSRSIICTGERVFQFQARIVVFLATAKLIGRSVGDKFTNDAILVLGNTFLQHGRRYGYGFV</sequence>
<dbReference type="PANTHER" id="PTHR32378">
    <property type="entry name" value="GUANINE NUCLEOTIDE-BINDING PROTEIN SUBUNIT GAMMA 3"/>
    <property type="match status" value="1"/>
</dbReference>
<evidence type="ECO:0000313" key="2">
    <source>
        <dbReference type="Proteomes" id="UP000655225"/>
    </source>
</evidence>
<accession>A0A834ZJG2</accession>